<comment type="caution">
    <text evidence="2">The sequence shown here is derived from an EMBL/GenBank/DDBJ whole genome shotgun (WGS) entry which is preliminary data.</text>
</comment>
<dbReference type="InterPro" id="IPR002509">
    <property type="entry name" value="NODB_dom"/>
</dbReference>
<feature type="domain" description="NodB homology" evidence="1">
    <location>
        <begin position="24"/>
        <end position="222"/>
    </location>
</feature>
<dbReference type="Gene3D" id="3.20.20.370">
    <property type="entry name" value="Glycoside hydrolase/deacetylase"/>
    <property type="match status" value="1"/>
</dbReference>
<evidence type="ECO:0000259" key="1">
    <source>
        <dbReference type="PROSITE" id="PS51677"/>
    </source>
</evidence>
<dbReference type="GO" id="GO:0016810">
    <property type="term" value="F:hydrolase activity, acting on carbon-nitrogen (but not peptide) bonds"/>
    <property type="evidence" value="ECO:0007669"/>
    <property type="project" value="InterPro"/>
</dbReference>
<dbReference type="RefSeq" id="WP_332863120.1">
    <property type="nucleotide sequence ID" value="NZ_JBAFSM010000001.1"/>
</dbReference>
<dbReference type="Pfam" id="PF01522">
    <property type="entry name" value="Polysacc_deac_1"/>
    <property type="match status" value="1"/>
</dbReference>
<accession>A0AAW9QT12</accession>
<dbReference type="InterPro" id="IPR050248">
    <property type="entry name" value="Polysacc_deacetylase_ArnD"/>
</dbReference>
<evidence type="ECO:0000313" key="3">
    <source>
        <dbReference type="Proteomes" id="UP001328733"/>
    </source>
</evidence>
<evidence type="ECO:0000313" key="2">
    <source>
        <dbReference type="EMBL" id="MEG3435674.1"/>
    </source>
</evidence>
<sequence>MRELLIPIARQFPEAIFYQPTRERTIALTIDDVGDPSTEIILEAIERQNQSVSNSIERVRATFFIITDFLAGKTEIIDEILKRGHEIGNHGCFDRTHADLWLPGEFDREITTAHEILSDNREGMIRWFRPGRGRYNRLMSEVLQKMVIKHDYNPLFALASMIPLDTFDFTGSPKFTLSYLSRFIFPGSILVLHGGSKIRSLQTAEVLRELLPTLRERGYRVTTLSEAIDPNPRASVSG</sequence>
<protein>
    <submittedName>
        <fullName evidence="2">Polysaccharide deacetylase family protein</fullName>
    </submittedName>
</protein>
<dbReference type="PANTHER" id="PTHR10587">
    <property type="entry name" value="GLYCOSYL TRANSFERASE-RELATED"/>
    <property type="match status" value="1"/>
</dbReference>
<proteinExistence type="predicted"/>
<dbReference type="AlphaFoldDB" id="A0AAW9QT12"/>
<name>A0AAW9QT12_9CHRO</name>
<dbReference type="EMBL" id="JBAFSM010000001">
    <property type="protein sequence ID" value="MEG3435674.1"/>
    <property type="molecule type" value="Genomic_DNA"/>
</dbReference>
<gene>
    <name evidence="2" type="ORF">V0288_00955</name>
</gene>
<dbReference type="GO" id="GO:0005975">
    <property type="term" value="P:carbohydrate metabolic process"/>
    <property type="evidence" value="ECO:0007669"/>
    <property type="project" value="InterPro"/>
</dbReference>
<dbReference type="PROSITE" id="PS51677">
    <property type="entry name" value="NODB"/>
    <property type="match status" value="1"/>
</dbReference>
<keyword evidence="3" id="KW-1185">Reference proteome</keyword>
<dbReference type="InterPro" id="IPR011330">
    <property type="entry name" value="Glyco_hydro/deAcase_b/a-brl"/>
</dbReference>
<dbReference type="SUPFAM" id="SSF88713">
    <property type="entry name" value="Glycoside hydrolase/deacetylase"/>
    <property type="match status" value="1"/>
</dbReference>
<organism evidence="2 3">
    <name type="scientific">Pannus brasiliensis CCIBt3594</name>
    <dbReference type="NCBI Taxonomy" id="1427578"/>
    <lineage>
        <taxon>Bacteria</taxon>
        <taxon>Bacillati</taxon>
        <taxon>Cyanobacteriota</taxon>
        <taxon>Cyanophyceae</taxon>
        <taxon>Oscillatoriophycideae</taxon>
        <taxon>Chroococcales</taxon>
        <taxon>Microcystaceae</taxon>
        <taxon>Pannus</taxon>
    </lineage>
</organism>
<dbReference type="Proteomes" id="UP001328733">
    <property type="component" value="Unassembled WGS sequence"/>
</dbReference>
<reference evidence="2 3" key="1">
    <citation type="submission" date="2024-01" db="EMBL/GenBank/DDBJ databases">
        <title>Genomic insights into the taxonomy and metabolism of the cyanobacterium Pannus brasiliensis CCIBt3594.</title>
        <authorList>
            <person name="Machado M."/>
            <person name="Botero N.B."/>
            <person name="Andreote A.P.D."/>
            <person name="Feitosa A.M.T."/>
            <person name="Popin R."/>
            <person name="Sivonen K."/>
            <person name="Fiore M.F."/>
        </authorList>
    </citation>
    <scope>NUCLEOTIDE SEQUENCE [LARGE SCALE GENOMIC DNA]</scope>
    <source>
        <strain evidence="2 3">CCIBt3594</strain>
    </source>
</reference>